<name>A0A6A3W242_9STRA</name>
<gene>
    <name evidence="1" type="ORF">PF005_g24513</name>
</gene>
<evidence type="ECO:0000313" key="1">
    <source>
        <dbReference type="EMBL" id="KAE9177394.1"/>
    </source>
</evidence>
<comment type="caution">
    <text evidence="1">The sequence shown here is derived from an EMBL/GenBank/DDBJ whole genome shotgun (WGS) entry which is preliminary data.</text>
</comment>
<sequence>MAVSEAVSSFTRLLLAFAESLLGLPRILTSAVLLAQAADQRPLLVDSQASIDSVGVPRKSSMSSFFTLFLRGWMTTGVGVGGGAVGVAATGVWITNLCIMARCCPGVSASHQPIDSVSSYPISCGSLRATGMLGRAGRWGRCG</sequence>
<proteinExistence type="predicted"/>
<dbReference type="Proteomes" id="UP000433483">
    <property type="component" value="Unassembled WGS sequence"/>
</dbReference>
<dbReference type="EMBL" id="QXGB01002499">
    <property type="protein sequence ID" value="KAE9177394.1"/>
    <property type="molecule type" value="Genomic_DNA"/>
</dbReference>
<dbReference type="AlphaFoldDB" id="A0A6A3W242"/>
<evidence type="ECO:0000313" key="2">
    <source>
        <dbReference type="Proteomes" id="UP000433483"/>
    </source>
</evidence>
<reference evidence="1 2" key="1">
    <citation type="submission" date="2018-08" db="EMBL/GenBank/DDBJ databases">
        <title>Genomic investigation of the strawberry pathogen Phytophthora fragariae indicates pathogenicity is determined by transcriptional variation in three key races.</title>
        <authorList>
            <person name="Adams T.M."/>
            <person name="Armitage A.D."/>
            <person name="Sobczyk M.K."/>
            <person name="Bates H.J."/>
            <person name="Dunwell J.M."/>
            <person name="Nellist C.F."/>
            <person name="Harrison R.J."/>
        </authorList>
    </citation>
    <scope>NUCLEOTIDE SEQUENCE [LARGE SCALE GENOMIC DNA]</scope>
    <source>
        <strain evidence="1 2">NOV-27</strain>
    </source>
</reference>
<keyword evidence="2" id="KW-1185">Reference proteome</keyword>
<organism evidence="1 2">
    <name type="scientific">Phytophthora fragariae</name>
    <dbReference type="NCBI Taxonomy" id="53985"/>
    <lineage>
        <taxon>Eukaryota</taxon>
        <taxon>Sar</taxon>
        <taxon>Stramenopiles</taxon>
        <taxon>Oomycota</taxon>
        <taxon>Peronosporomycetes</taxon>
        <taxon>Peronosporales</taxon>
        <taxon>Peronosporaceae</taxon>
        <taxon>Phytophthora</taxon>
    </lineage>
</organism>
<accession>A0A6A3W242</accession>
<protein>
    <submittedName>
        <fullName evidence="1">Uncharacterized protein</fullName>
    </submittedName>
</protein>